<protein>
    <submittedName>
        <fullName evidence="1">Uncharacterized protein</fullName>
    </submittedName>
</protein>
<gene>
    <name evidence="1" type="ORF">AABD74_18190</name>
</gene>
<proteinExistence type="predicted"/>
<organism evidence="1 2">
    <name type="scientific">Flavobacterium soyae</name>
    <dbReference type="NCBI Taxonomy" id="2903098"/>
    <lineage>
        <taxon>Bacteria</taxon>
        <taxon>Pseudomonadati</taxon>
        <taxon>Bacteroidota</taxon>
        <taxon>Flavobacteriia</taxon>
        <taxon>Flavobacteriales</taxon>
        <taxon>Flavobacteriaceae</taxon>
        <taxon>Flavobacterium</taxon>
    </lineage>
</organism>
<dbReference type="EMBL" id="CP150845">
    <property type="protein sequence ID" value="WYZ19086.1"/>
    <property type="molecule type" value="Genomic_DNA"/>
</dbReference>
<dbReference type="Proteomes" id="UP001623852">
    <property type="component" value="Chromosome"/>
</dbReference>
<name>A0ABZ2UE61_9FLAO</name>
<reference evidence="1 2" key="1">
    <citation type="submission" date="2024-03" db="EMBL/GenBank/DDBJ databases">
        <title>Flavobacterium soyae.</title>
        <authorList>
            <person name="Zheng W."/>
        </authorList>
    </citation>
    <scope>NUCLEOTIDE SEQUENCE [LARGE SCALE GENOMIC DNA]</scope>
    <source>
        <strain evidence="1 2">55</strain>
    </source>
</reference>
<evidence type="ECO:0000313" key="2">
    <source>
        <dbReference type="Proteomes" id="UP001623852"/>
    </source>
</evidence>
<keyword evidence="2" id="KW-1185">Reference proteome</keyword>
<dbReference type="RefSeq" id="WP_232682631.1">
    <property type="nucleotide sequence ID" value="NZ_CP150845.1"/>
</dbReference>
<sequence length="134" mass="15960">MFKRKFKEEFEFSEDSFLLENGSKPKDFERSIFVVYNKTELIDFLKLEKKGTNVMICFFDKHLHNSLLYFNEIKNLKLLDASKSRTELLKDLKSYFKDTSDFISKIPEIKFSNPAVYQSQFDSFQKALFFISES</sequence>
<accession>A0ABZ2UE61</accession>
<evidence type="ECO:0000313" key="1">
    <source>
        <dbReference type="EMBL" id="WYZ19086.1"/>
    </source>
</evidence>